<sequence length="128" mass="14557">MHQHAGAKCTIFMVQNAPVMWCKMHHKTGAKCTSMLCKMHQLCGANFTSNWCKMHQLDADANCTSQRQNCTSKLVQNAPVIWCKFHQQLVQCPQFLHQFRRTQCPQIHTNFATSTPTPSSTMSLAFRG</sequence>
<evidence type="ECO:0000313" key="2">
    <source>
        <dbReference type="Proteomes" id="UP001604336"/>
    </source>
</evidence>
<dbReference type="EMBL" id="JBFOLK010000063">
    <property type="protein sequence ID" value="KAL2457334.1"/>
    <property type="molecule type" value="Genomic_DNA"/>
</dbReference>
<dbReference type="AlphaFoldDB" id="A0ABD1P120"/>
<evidence type="ECO:0000313" key="1">
    <source>
        <dbReference type="EMBL" id="KAL2457334.1"/>
    </source>
</evidence>
<keyword evidence="2" id="KW-1185">Reference proteome</keyword>
<protein>
    <submittedName>
        <fullName evidence="1">Uncharacterized protein</fullName>
    </submittedName>
</protein>
<name>A0ABD1P120_9LAMI</name>
<comment type="caution">
    <text evidence="1">The sequence shown here is derived from an EMBL/GenBank/DDBJ whole genome shotgun (WGS) entry which is preliminary data.</text>
</comment>
<gene>
    <name evidence="1" type="ORF">Adt_46403</name>
</gene>
<organism evidence="1 2">
    <name type="scientific">Abeliophyllum distichum</name>
    <dbReference type="NCBI Taxonomy" id="126358"/>
    <lineage>
        <taxon>Eukaryota</taxon>
        <taxon>Viridiplantae</taxon>
        <taxon>Streptophyta</taxon>
        <taxon>Embryophyta</taxon>
        <taxon>Tracheophyta</taxon>
        <taxon>Spermatophyta</taxon>
        <taxon>Magnoliopsida</taxon>
        <taxon>eudicotyledons</taxon>
        <taxon>Gunneridae</taxon>
        <taxon>Pentapetalae</taxon>
        <taxon>asterids</taxon>
        <taxon>lamiids</taxon>
        <taxon>Lamiales</taxon>
        <taxon>Oleaceae</taxon>
        <taxon>Forsythieae</taxon>
        <taxon>Abeliophyllum</taxon>
    </lineage>
</organism>
<proteinExistence type="predicted"/>
<accession>A0ABD1P120</accession>
<dbReference type="Proteomes" id="UP001604336">
    <property type="component" value="Unassembled WGS sequence"/>
</dbReference>
<reference evidence="2" key="1">
    <citation type="submission" date="2024-07" db="EMBL/GenBank/DDBJ databases">
        <title>Two chromosome-level genome assemblies of Korean endemic species Abeliophyllum distichum and Forsythia ovata (Oleaceae).</title>
        <authorList>
            <person name="Jang H."/>
        </authorList>
    </citation>
    <scope>NUCLEOTIDE SEQUENCE [LARGE SCALE GENOMIC DNA]</scope>
</reference>